<proteinExistence type="predicted"/>
<dbReference type="PANTHER" id="PTHR30160">
    <property type="entry name" value="TETRAACYLDISACCHARIDE 4'-KINASE-RELATED"/>
    <property type="match status" value="1"/>
</dbReference>
<dbReference type="RefSeq" id="WP_289364392.1">
    <property type="nucleotide sequence ID" value="NZ_JAUCBP010000006.1"/>
</dbReference>
<comment type="caution">
    <text evidence="2">The sequence shown here is derived from an EMBL/GenBank/DDBJ whole genome shotgun (WGS) entry which is preliminary data.</text>
</comment>
<sequence length="332" mass="36851">MSNSNRSRKPKILIVRMLGLGDVTCIGIPALRFVQQQNPDAEIHFLSYAAGLDIIRLAAPEVKVFGLEKDQWPDNIVFAMETFLGLAETIVGEGYQQIINLDTWFMPCFLARFLKDAGEPVAGNMMSISVGNLVDQFQQQTLKPEYVNDPAAYLQSTWFGMHQWHTPWWQNGHNPDGGYPEFYLRNCCGFTELKLDMSIDVLSDSEFLQVAEQRPVVALACNARTKERNYPYAAELQQQLEANGVFVWTGFDGSISMQQTLARLKASNLLISVPSAPQWLATAVSCPTLIISGEVDPRTLMPDYATDMGATPIEPAIIVDGVLAILKGEDNA</sequence>
<keyword evidence="1" id="KW-0812">Transmembrane</keyword>
<dbReference type="EMBL" id="JAUCBP010000006">
    <property type="protein sequence ID" value="MDM7860151.1"/>
    <property type="molecule type" value="Genomic_DNA"/>
</dbReference>
<reference evidence="2 3" key="1">
    <citation type="submission" date="2023-06" db="EMBL/GenBank/DDBJ databases">
        <title>Alteromonas sp. ASW11-36 isolated from intertidal sand.</title>
        <authorList>
            <person name="Li Y."/>
        </authorList>
    </citation>
    <scope>NUCLEOTIDE SEQUENCE [LARGE SCALE GENOMIC DNA]</scope>
    <source>
        <strain evidence="2 3">ASW11-36</strain>
    </source>
</reference>
<evidence type="ECO:0000313" key="2">
    <source>
        <dbReference type="EMBL" id="MDM7860151.1"/>
    </source>
</evidence>
<accession>A0ABT7SVE3</accession>
<keyword evidence="1" id="KW-0472">Membrane</keyword>
<evidence type="ECO:0000313" key="3">
    <source>
        <dbReference type="Proteomes" id="UP001234343"/>
    </source>
</evidence>
<gene>
    <name evidence="2" type="ORF">QTP81_06045</name>
</gene>
<dbReference type="PANTHER" id="PTHR30160:SF1">
    <property type="entry name" value="LIPOPOLYSACCHARIDE 1,2-N-ACETYLGLUCOSAMINETRANSFERASE-RELATED"/>
    <property type="match status" value="1"/>
</dbReference>
<dbReference type="InterPro" id="IPR051199">
    <property type="entry name" value="LPS_LOS_Heptosyltrfase"/>
</dbReference>
<keyword evidence="3" id="KW-1185">Reference proteome</keyword>
<dbReference type="Gene3D" id="3.40.50.2000">
    <property type="entry name" value="Glycogen Phosphorylase B"/>
    <property type="match status" value="2"/>
</dbReference>
<evidence type="ECO:0000256" key="1">
    <source>
        <dbReference type="SAM" id="Phobius"/>
    </source>
</evidence>
<protein>
    <recommendedName>
        <fullName evidence="4">Glycosyltransferase family 9 protein</fullName>
    </recommendedName>
</protein>
<name>A0ABT7SVE3_9ALTE</name>
<evidence type="ECO:0008006" key="4">
    <source>
        <dbReference type="Google" id="ProtNLM"/>
    </source>
</evidence>
<feature type="transmembrane region" description="Helical" evidence="1">
    <location>
        <begin position="12"/>
        <end position="31"/>
    </location>
</feature>
<dbReference type="SUPFAM" id="SSF53756">
    <property type="entry name" value="UDP-Glycosyltransferase/glycogen phosphorylase"/>
    <property type="match status" value="1"/>
</dbReference>
<organism evidence="2 3">
    <name type="scientific">Alteromonas arenosi</name>
    <dbReference type="NCBI Taxonomy" id="3055817"/>
    <lineage>
        <taxon>Bacteria</taxon>
        <taxon>Pseudomonadati</taxon>
        <taxon>Pseudomonadota</taxon>
        <taxon>Gammaproteobacteria</taxon>
        <taxon>Alteromonadales</taxon>
        <taxon>Alteromonadaceae</taxon>
        <taxon>Alteromonas/Salinimonas group</taxon>
        <taxon>Alteromonas</taxon>
    </lineage>
</organism>
<dbReference type="Proteomes" id="UP001234343">
    <property type="component" value="Unassembled WGS sequence"/>
</dbReference>
<keyword evidence="1" id="KW-1133">Transmembrane helix</keyword>